<evidence type="ECO:0000313" key="4">
    <source>
        <dbReference type="EMBL" id="MBA0792449.1"/>
    </source>
</evidence>
<evidence type="ECO:0000256" key="1">
    <source>
        <dbReference type="ARBA" id="ARBA00009861"/>
    </source>
</evidence>
<protein>
    <submittedName>
        <fullName evidence="4">Uncharacterized protein</fullName>
    </submittedName>
</protein>
<comment type="similarity">
    <text evidence="1">Belongs to the plant acyltransferase family.</text>
</comment>
<sequence length="375" mass="41126">MAGRIKDHLSIDCNDEGAYYVEARVNHPLREFLNHTDSSYVSQLLPAGATWTATTAGGYIAMIQVTTFACGGISLGAFLSHIIFDGPAATTFISSWAALTRKCGEEAGSPNFDASFVFPQSVAYPREATLSALFSPFLKKGICRSMRIVFDALAIDLLKVKTASSSVRDPTRVEVVSALLCKCIMATFKAKSGIQKSTLITHAVNLRQRAVPQFSKHSMGNFLCMAAALVRANKTGLDNLVCHLRKAIRKIDIDLITALQGDGGWLKYCECIKEIGKASHGTNDKIDLIVFSSWCNMGVYEIDFGWGKPTWVACAPKTKSKIEMVNMIFLMDSKMGNGIEAWVYLEEQHMAMLEQNQELLAFGILEQSPLNLIVS</sequence>
<dbReference type="PANTHER" id="PTHR31623">
    <property type="entry name" value="F21J9.9"/>
    <property type="match status" value="1"/>
</dbReference>
<dbReference type="Pfam" id="PF02458">
    <property type="entry name" value="Transferase"/>
    <property type="match status" value="1"/>
</dbReference>
<dbReference type="InterPro" id="IPR023213">
    <property type="entry name" value="CAT-like_dom_sf"/>
</dbReference>
<evidence type="ECO:0000256" key="3">
    <source>
        <dbReference type="ARBA" id="ARBA00023315"/>
    </source>
</evidence>
<keyword evidence="5" id="KW-1185">Reference proteome</keyword>
<keyword evidence="2" id="KW-0808">Transferase</keyword>
<keyword evidence="3" id="KW-0012">Acyltransferase</keyword>
<dbReference type="OrthoDB" id="1932220at2759"/>
<proteinExistence type="inferred from homology"/>
<dbReference type="GO" id="GO:0016746">
    <property type="term" value="F:acyltransferase activity"/>
    <property type="evidence" value="ECO:0007669"/>
    <property type="project" value="UniProtKB-KW"/>
</dbReference>
<gene>
    <name evidence="4" type="ORF">Gohar_016947</name>
</gene>
<name>A0A7J9G4B4_9ROSI</name>
<organism evidence="4 5">
    <name type="scientific">Gossypium harknessii</name>
    <dbReference type="NCBI Taxonomy" id="34285"/>
    <lineage>
        <taxon>Eukaryota</taxon>
        <taxon>Viridiplantae</taxon>
        <taxon>Streptophyta</taxon>
        <taxon>Embryophyta</taxon>
        <taxon>Tracheophyta</taxon>
        <taxon>Spermatophyta</taxon>
        <taxon>Magnoliopsida</taxon>
        <taxon>eudicotyledons</taxon>
        <taxon>Gunneridae</taxon>
        <taxon>Pentapetalae</taxon>
        <taxon>rosids</taxon>
        <taxon>malvids</taxon>
        <taxon>Malvales</taxon>
        <taxon>Malvaceae</taxon>
        <taxon>Malvoideae</taxon>
        <taxon>Gossypium</taxon>
    </lineage>
</organism>
<dbReference type="PANTHER" id="PTHR31623:SF33">
    <property type="entry name" value="STEMMADENINE O-ACETYLTRANSFERASE-LIKE"/>
    <property type="match status" value="1"/>
</dbReference>
<dbReference type="Proteomes" id="UP000593560">
    <property type="component" value="Unassembled WGS sequence"/>
</dbReference>
<dbReference type="AlphaFoldDB" id="A0A7J9G4B4"/>
<comment type="caution">
    <text evidence="4">The sequence shown here is derived from an EMBL/GenBank/DDBJ whole genome shotgun (WGS) entry which is preliminary data.</text>
</comment>
<dbReference type="Gene3D" id="3.30.559.10">
    <property type="entry name" value="Chloramphenicol acetyltransferase-like domain"/>
    <property type="match status" value="2"/>
</dbReference>
<reference evidence="4 5" key="1">
    <citation type="journal article" date="2019" name="Genome Biol. Evol.">
        <title>Insights into the evolution of the New World diploid cottons (Gossypium, subgenus Houzingenia) based on genome sequencing.</title>
        <authorList>
            <person name="Grover C.E."/>
            <person name="Arick M.A. 2nd"/>
            <person name="Thrash A."/>
            <person name="Conover J.L."/>
            <person name="Sanders W.S."/>
            <person name="Peterson D.G."/>
            <person name="Frelichowski J.E."/>
            <person name="Scheffler J.A."/>
            <person name="Scheffler B.E."/>
            <person name="Wendel J.F."/>
        </authorList>
    </citation>
    <scope>NUCLEOTIDE SEQUENCE [LARGE SCALE GENOMIC DNA]</scope>
    <source>
        <strain evidence="4">0</strain>
        <tissue evidence="4">Leaf</tissue>
    </source>
</reference>
<accession>A0A7J9G4B4</accession>
<evidence type="ECO:0000313" key="5">
    <source>
        <dbReference type="Proteomes" id="UP000593560"/>
    </source>
</evidence>
<evidence type="ECO:0000256" key="2">
    <source>
        <dbReference type="ARBA" id="ARBA00022679"/>
    </source>
</evidence>
<dbReference type="EMBL" id="JABFAD010000002">
    <property type="protein sequence ID" value="MBA0792449.1"/>
    <property type="molecule type" value="Genomic_DNA"/>
</dbReference>